<evidence type="ECO:0000313" key="3">
    <source>
        <dbReference type="Proteomes" id="UP000571950"/>
    </source>
</evidence>
<organism evidence="2 3">
    <name type="scientific">Sphingobium jiangsuense</name>
    <dbReference type="NCBI Taxonomy" id="870476"/>
    <lineage>
        <taxon>Bacteria</taxon>
        <taxon>Pseudomonadati</taxon>
        <taxon>Pseudomonadota</taxon>
        <taxon>Alphaproteobacteria</taxon>
        <taxon>Sphingomonadales</taxon>
        <taxon>Sphingomonadaceae</taxon>
        <taxon>Sphingobium</taxon>
    </lineage>
</organism>
<protein>
    <submittedName>
        <fullName evidence="2">NAD(P)-dependent dehydrogenase (Short-subunit alcohol dehydrogenase family)</fullName>
    </submittedName>
</protein>
<dbReference type="PRINTS" id="PR00081">
    <property type="entry name" value="GDHRDH"/>
</dbReference>
<dbReference type="InterPro" id="IPR036291">
    <property type="entry name" value="NAD(P)-bd_dom_sf"/>
</dbReference>
<sequence length="221" mass="22767">MATVVITGGNRGIGLHLARLYADAGHEVVIGVRRPEAAADAPGEALALDVGDDASVAAFAGSLNGRNVDILINNAGVSGPERQSARDTDFAGFLDTLNINTLGPLRVTQALLPNLRQAGNAKVAIVSSRMGSLASTEPDMVAYRASKAAVNKVAQCLATNLAADGIAIAALHPGWVRTDMGGPSADLAPEESARGLKEVIDGLSLATTGHFWNYDGGFLPW</sequence>
<dbReference type="Pfam" id="PF00106">
    <property type="entry name" value="adh_short"/>
    <property type="match status" value="1"/>
</dbReference>
<evidence type="ECO:0000256" key="1">
    <source>
        <dbReference type="RuleBase" id="RU000363"/>
    </source>
</evidence>
<evidence type="ECO:0000313" key="2">
    <source>
        <dbReference type="EMBL" id="MBB3927476.1"/>
    </source>
</evidence>
<comment type="caution">
    <text evidence="2">The sequence shown here is derived from an EMBL/GenBank/DDBJ whole genome shotgun (WGS) entry which is preliminary data.</text>
</comment>
<dbReference type="PRINTS" id="PR00080">
    <property type="entry name" value="SDRFAMILY"/>
</dbReference>
<dbReference type="PANTHER" id="PTHR45458:SF1">
    <property type="entry name" value="SHORT CHAIN DEHYDROGENASE"/>
    <property type="match status" value="1"/>
</dbReference>
<dbReference type="GO" id="GO:0016616">
    <property type="term" value="F:oxidoreductase activity, acting on the CH-OH group of donors, NAD or NADP as acceptor"/>
    <property type="evidence" value="ECO:0007669"/>
    <property type="project" value="TreeGrafter"/>
</dbReference>
<dbReference type="PANTHER" id="PTHR45458">
    <property type="entry name" value="SHORT-CHAIN DEHYDROGENASE/REDUCTASE SDR"/>
    <property type="match status" value="1"/>
</dbReference>
<dbReference type="EMBL" id="JACIDT010000012">
    <property type="protein sequence ID" value="MBB3927476.1"/>
    <property type="molecule type" value="Genomic_DNA"/>
</dbReference>
<dbReference type="CDD" id="cd05325">
    <property type="entry name" value="carb_red_sniffer_like_SDR_c"/>
    <property type="match status" value="1"/>
</dbReference>
<name>A0A7W6FQU1_9SPHN</name>
<proteinExistence type="inferred from homology"/>
<dbReference type="InterPro" id="IPR052184">
    <property type="entry name" value="SDR_enzymes"/>
</dbReference>
<dbReference type="Proteomes" id="UP000571950">
    <property type="component" value="Unassembled WGS sequence"/>
</dbReference>
<dbReference type="Gene3D" id="3.40.50.720">
    <property type="entry name" value="NAD(P)-binding Rossmann-like Domain"/>
    <property type="match status" value="1"/>
</dbReference>
<dbReference type="RefSeq" id="WP_188072976.1">
    <property type="nucleotide sequence ID" value="NZ_BSPS01000021.1"/>
</dbReference>
<comment type="similarity">
    <text evidence="1">Belongs to the short-chain dehydrogenases/reductases (SDR) family.</text>
</comment>
<keyword evidence="3" id="KW-1185">Reference proteome</keyword>
<gene>
    <name evidence="2" type="ORF">GGR43_003207</name>
</gene>
<dbReference type="InterPro" id="IPR002347">
    <property type="entry name" value="SDR_fam"/>
</dbReference>
<dbReference type="SUPFAM" id="SSF51735">
    <property type="entry name" value="NAD(P)-binding Rossmann-fold domains"/>
    <property type="match status" value="1"/>
</dbReference>
<reference evidence="2 3" key="1">
    <citation type="submission" date="2020-08" db="EMBL/GenBank/DDBJ databases">
        <title>Genomic Encyclopedia of Type Strains, Phase IV (KMG-IV): sequencing the most valuable type-strain genomes for metagenomic binning, comparative biology and taxonomic classification.</title>
        <authorList>
            <person name="Goeker M."/>
        </authorList>
    </citation>
    <scope>NUCLEOTIDE SEQUENCE [LARGE SCALE GENOMIC DNA]</scope>
    <source>
        <strain evidence="2 3">DSM 26189</strain>
    </source>
</reference>
<accession>A0A7W6FQU1</accession>
<dbReference type="AlphaFoldDB" id="A0A7W6FQU1"/>